<dbReference type="GO" id="GO:0007165">
    <property type="term" value="P:signal transduction"/>
    <property type="evidence" value="ECO:0007669"/>
    <property type="project" value="InterPro"/>
</dbReference>
<dbReference type="Gene3D" id="2.30.30.40">
    <property type="entry name" value="SH3 Domains"/>
    <property type="match status" value="1"/>
</dbReference>
<dbReference type="SMART" id="SM00260">
    <property type="entry name" value="CheW"/>
    <property type="match status" value="1"/>
</dbReference>
<evidence type="ECO:0000256" key="2">
    <source>
        <dbReference type="ARBA" id="ARBA00021483"/>
    </source>
</evidence>
<comment type="caution">
    <text evidence="5">The sequence shown here is derived from an EMBL/GenBank/DDBJ whole genome shotgun (WGS) entry which is preliminary data.</text>
</comment>
<keyword evidence="3" id="KW-0963">Cytoplasm</keyword>
<evidence type="ECO:0000313" key="5">
    <source>
        <dbReference type="EMBL" id="MBO1323287.1"/>
    </source>
</evidence>
<evidence type="ECO:0000259" key="4">
    <source>
        <dbReference type="PROSITE" id="PS50851"/>
    </source>
</evidence>
<reference evidence="5" key="1">
    <citation type="submission" date="2021-03" db="EMBL/GenBank/DDBJ databases">
        <authorList>
            <person name="Wang G."/>
        </authorList>
    </citation>
    <scope>NUCLEOTIDE SEQUENCE</scope>
    <source>
        <strain evidence="5">KCTC 12899</strain>
    </source>
</reference>
<dbReference type="GO" id="GO:0005829">
    <property type="term" value="C:cytosol"/>
    <property type="evidence" value="ECO:0007669"/>
    <property type="project" value="TreeGrafter"/>
</dbReference>
<dbReference type="PANTHER" id="PTHR22617">
    <property type="entry name" value="CHEMOTAXIS SENSOR HISTIDINE KINASE-RELATED"/>
    <property type="match status" value="1"/>
</dbReference>
<name>A0A8J7QBW5_9BACT</name>
<dbReference type="InterPro" id="IPR039315">
    <property type="entry name" value="CheW"/>
</dbReference>
<dbReference type="PROSITE" id="PS50851">
    <property type="entry name" value="CHEW"/>
    <property type="match status" value="1"/>
</dbReference>
<dbReference type="Pfam" id="PF01584">
    <property type="entry name" value="CheW"/>
    <property type="match status" value="1"/>
</dbReference>
<protein>
    <recommendedName>
        <fullName evidence="2">Chemotaxis protein CheW</fullName>
    </recommendedName>
</protein>
<dbReference type="PANTHER" id="PTHR22617:SF45">
    <property type="entry name" value="CHEMOTAXIS PROTEIN CHEW"/>
    <property type="match status" value="1"/>
</dbReference>
<evidence type="ECO:0000313" key="6">
    <source>
        <dbReference type="Proteomes" id="UP000664417"/>
    </source>
</evidence>
<dbReference type="Gene3D" id="2.40.50.180">
    <property type="entry name" value="CheA-289, Domain 4"/>
    <property type="match status" value="1"/>
</dbReference>
<evidence type="ECO:0000256" key="3">
    <source>
        <dbReference type="ARBA" id="ARBA00022490"/>
    </source>
</evidence>
<comment type="subcellular location">
    <subcellularLocation>
        <location evidence="1">Cytoplasm</location>
    </subcellularLocation>
</comment>
<feature type="domain" description="CheW-like" evidence="4">
    <location>
        <begin position="71"/>
        <end position="215"/>
    </location>
</feature>
<dbReference type="AlphaFoldDB" id="A0A8J7QBW5"/>
<keyword evidence="6" id="KW-1185">Reference proteome</keyword>
<organism evidence="5 6">
    <name type="scientific">Acanthopleuribacter pedis</name>
    <dbReference type="NCBI Taxonomy" id="442870"/>
    <lineage>
        <taxon>Bacteria</taxon>
        <taxon>Pseudomonadati</taxon>
        <taxon>Acidobacteriota</taxon>
        <taxon>Holophagae</taxon>
        <taxon>Acanthopleuribacterales</taxon>
        <taxon>Acanthopleuribacteraceae</taxon>
        <taxon>Acanthopleuribacter</taxon>
    </lineage>
</organism>
<dbReference type="RefSeq" id="WP_207863408.1">
    <property type="nucleotide sequence ID" value="NZ_JAFREP010000056.1"/>
</dbReference>
<evidence type="ECO:0000256" key="1">
    <source>
        <dbReference type="ARBA" id="ARBA00004496"/>
    </source>
</evidence>
<sequence>MNRTQRDHCWSRIGSYGDNSCPLLQAVIHCHNCSVYSRAASSFFHKEISAENRPEWPEQHSFDQDGERVDRASCLVFQLGEQCFGLSTRVLNRVAPARRIHAIPHRRDHVTLGLVNIGGQVHPVFSLHLLLGILIDLEQLEQQDYARFMVVDWQGKEWVFPVDGLKGIADYFTLAPAPAAVNSDPRRPFVLGTFNHDGRHVSLLDQTKLFEKLQNRLP</sequence>
<proteinExistence type="predicted"/>
<dbReference type="SUPFAM" id="SSF50341">
    <property type="entry name" value="CheW-like"/>
    <property type="match status" value="1"/>
</dbReference>
<dbReference type="GO" id="GO:0006935">
    <property type="term" value="P:chemotaxis"/>
    <property type="evidence" value="ECO:0007669"/>
    <property type="project" value="InterPro"/>
</dbReference>
<dbReference type="InterPro" id="IPR002545">
    <property type="entry name" value="CheW-lke_dom"/>
</dbReference>
<dbReference type="InterPro" id="IPR036061">
    <property type="entry name" value="CheW-like_dom_sf"/>
</dbReference>
<gene>
    <name evidence="5" type="ORF">J3U88_32780</name>
</gene>
<dbReference type="Proteomes" id="UP000664417">
    <property type="component" value="Unassembled WGS sequence"/>
</dbReference>
<dbReference type="EMBL" id="JAFREP010000056">
    <property type="protein sequence ID" value="MBO1323287.1"/>
    <property type="molecule type" value="Genomic_DNA"/>
</dbReference>
<accession>A0A8J7QBW5</accession>